<feature type="transmembrane region" description="Helical" evidence="1">
    <location>
        <begin position="6"/>
        <end position="24"/>
    </location>
</feature>
<keyword evidence="1" id="KW-1133">Transmembrane helix</keyword>
<name>A0A1U7HCV8_9CHRO</name>
<feature type="transmembrane region" description="Helical" evidence="1">
    <location>
        <begin position="81"/>
        <end position="105"/>
    </location>
</feature>
<reference evidence="2 3" key="1">
    <citation type="submission" date="2016-11" db="EMBL/GenBank/DDBJ databases">
        <title>Draft Genome Sequences of Nine Cyanobacterial Strains from Diverse Habitats.</title>
        <authorList>
            <person name="Zhu T."/>
            <person name="Hou S."/>
            <person name="Lu X."/>
            <person name="Hess W.R."/>
        </authorList>
    </citation>
    <scope>NUCLEOTIDE SEQUENCE [LARGE SCALE GENOMIC DNA]</scope>
    <source>
        <strain evidence="2 3">5.2 s.c.1</strain>
    </source>
</reference>
<sequence length="178" mass="20168">MSVTSLASTLVLTLLLAVGLFFFIRASVKDRTQEVTLVFEQEETSLLEQLQQYFARRSYRLSTVDSERNQVTYEGFVKPSIFLAIFLSSLAAIGILCLALVWSLLFPNLSSIFLGLVLLSPMAGVFYWKKAARPEQVLLKLSNQTDKLQHELQSQITVVAHRDELIELQRSLKLKPCE</sequence>
<dbReference type="AlphaFoldDB" id="A0A1U7HCV8"/>
<dbReference type="PANTHER" id="PTHR35302:SF1">
    <property type="entry name" value="PROTEIN COFACTOR ASSEMBLY OF COMPLEX C SUBUNIT B CCB1, CHLOROPLASTIC"/>
    <property type="match status" value="1"/>
</dbReference>
<keyword evidence="1" id="KW-0472">Membrane</keyword>
<keyword evidence="1" id="KW-0812">Transmembrane</keyword>
<dbReference type="STRING" id="247279.NIES1031_21925"/>
<dbReference type="EMBL" id="MRCC01000027">
    <property type="protein sequence ID" value="OKH21394.1"/>
    <property type="molecule type" value="Genomic_DNA"/>
</dbReference>
<evidence type="ECO:0000313" key="3">
    <source>
        <dbReference type="Proteomes" id="UP000185984"/>
    </source>
</evidence>
<dbReference type="Pfam" id="PF12046">
    <property type="entry name" value="CCB1"/>
    <property type="match status" value="1"/>
</dbReference>
<dbReference type="Proteomes" id="UP000185984">
    <property type="component" value="Unassembled WGS sequence"/>
</dbReference>
<feature type="transmembrane region" description="Helical" evidence="1">
    <location>
        <begin position="111"/>
        <end position="128"/>
    </location>
</feature>
<proteinExistence type="predicted"/>
<organism evidence="2 3">
    <name type="scientific">Chroogloeocystis siderophila 5.2 s.c.1</name>
    <dbReference type="NCBI Taxonomy" id="247279"/>
    <lineage>
        <taxon>Bacteria</taxon>
        <taxon>Bacillati</taxon>
        <taxon>Cyanobacteriota</taxon>
        <taxon>Cyanophyceae</taxon>
        <taxon>Oscillatoriophycideae</taxon>
        <taxon>Chroococcales</taxon>
        <taxon>Chroococcaceae</taxon>
        <taxon>Chroogloeocystis</taxon>
    </lineage>
</organism>
<keyword evidence="3" id="KW-1185">Reference proteome</keyword>
<accession>A0A1U7HCV8</accession>
<dbReference type="PANTHER" id="PTHR35302">
    <property type="match status" value="1"/>
</dbReference>
<protein>
    <recommendedName>
        <fullName evidence="4">Cofactor assembly of complex C subunit B</fullName>
    </recommendedName>
</protein>
<comment type="caution">
    <text evidence="2">The sequence shown here is derived from an EMBL/GenBank/DDBJ whole genome shotgun (WGS) entry which is preliminary data.</text>
</comment>
<dbReference type="InterPro" id="IPR021919">
    <property type="entry name" value="CCB1"/>
</dbReference>
<evidence type="ECO:0000313" key="2">
    <source>
        <dbReference type="EMBL" id="OKH21394.1"/>
    </source>
</evidence>
<evidence type="ECO:0008006" key="4">
    <source>
        <dbReference type="Google" id="ProtNLM"/>
    </source>
</evidence>
<evidence type="ECO:0000256" key="1">
    <source>
        <dbReference type="SAM" id="Phobius"/>
    </source>
</evidence>
<gene>
    <name evidence="2" type="ORF">NIES1031_21925</name>
</gene>